<dbReference type="EMBL" id="FNFB01000005">
    <property type="protein sequence ID" value="SDK08020.1"/>
    <property type="molecule type" value="Genomic_DNA"/>
</dbReference>
<accession>A0A1G8Z195</accession>
<evidence type="ECO:0000313" key="1">
    <source>
        <dbReference type="EMBL" id="SDK08020.1"/>
    </source>
</evidence>
<evidence type="ECO:0008006" key="3">
    <source>
        <dbReference type="Google" id="ProtNLM"/>
    </source>
</evidence>
<dbReference type="Proteomes" id="UP000198683">
    <property type="component" value="Unassembled WGS sequence"/>
</dbReference>
<sequence>MLTRMTDVLDTSSARCLTVEAHRCRGGAAEVDKSSEEAGPSDTRYRAMYATGEVLGQLHRSDSMIAAVSRAAGVVVEPSVATYIYYRKGDFIALHRDQEICKTVLLVWLAGPGGPLHVHPDLSHLDPDQLSRVSREAGGHPANGARHLLQEGPLLMTGSVVPHHRPPHDGDEELVMASFCFDHRPA</sequence>
<proteinExistence type="predicted"/>
<dbReference type="STRING" id="683260.SAMN05421874_10557"/>
<name>A0A1G8Z195_9ACTN</name>
<reference evidence="1 2" key="1">
    <citation type="submission" date="2016-10" db="EMBL/GenBank/DDBJ databases">
        <authorList>
            <person name="de Groot N.N."/>
        </authorList>
    </citation>
    <scope>NUCLEOTIDE SEQUENCE [LARGE SCALE GENOMIC DNA]</scope>
    <source>
        <strain evidence="1 2">CGMCC 4.5681</strain>
    </source>
</reference>
<evidence type="ECO:0000313" key="2">
    <source>
        <dbReference type="Proteomes" id="UP000198683"/>
    </source>
</evidence>
<organism evidence="1 2">
    <name type="scientific">Nonomuraea maritima</name>
    <dbReference type="NCBI Taxonomy" id="683260"/>
    <lineage>
        <taxon>Bacteria</taxon>
        <taxon>Bacillati</taxon>
        <taxon>Actinomycetota</taxon>
        <taxon>Actinomycetes</taxon>
        <taxon>Streptosporangiales</taxon>
        <taxon>Streptosporangiaceae</taxon>
        <taxon>Nonomuraea</taxon>
    </lineage>
</organism>
<dbReference type="OrthoDB" id="4196475at2"/>
<keyword evidence="2" id="KW-1185">Reference proteome</keyword>
<gene>
    <name evidence="1" type="ORF">SAMN05421874_10557</name>
</gene>
<protein>
    <recommendedName>
        <fullName evidence="3">Cysteine dioxygenase type I</fullName>
    </recommendedName>
</protein>
<dbReference type="RefSeq" id="WP_090762413.1">
    <property type="nucleotide sequence ID" value="NZ_FNFB01000005.1"/>
</dbReference>
<dbReference type="AlphaFoldDB" id="A0A1G8Z195"/>